<reference evidence="8" key="1">
    <citation type="submission" date="2023-01" db="EMBL/GenBank/DDBJ databases">
        <title>Exophiala dermititidis isolated from Cystic Fibrosis Patient.</title>
        <authorList>
            <person name="Kurbessoian T."/>
            <person name="Crocker A."/>
            <person name="Murante D."/>
            <person name="Hogan D.A."/>
            <person name="Stajich J.E."/>
        </authorList>
    </citation>
    <scope>NUCLEOTIDE SEQUENCE</scope>
    <source>
        <strain evidence="8">Ex8</strain>
    </source>
</reference>
<dbReference type="AlphaFoldDB" id="A0AAN6EVG1"/>
<feature type="domain" description="Zn(2)-C6 fungal-type" evidence="7">
    <location>
        <begin position="12"/>
        <end position="40"/>
    </location>
</feature>
<evidence type="ECO:0000256" key="3">
    <source>
        <dbReference type="ARBA" id="ARBA00023125"/>
    </source>
</evidence>
<evidence type="ECO:0000256" key="5">
    <source>
        <dbReference type="ARBA" id="ARBA00023242"/>
    </source>
</evidence>
<dbReference type="GO" id="GO:0003677">
    <property type="term" value="F:DNA binding"/>
    <property type="evidence" value="ECO:0007669"/>
    <property type="project" value="UniProtKB-KW"/>
</dbReference>
<dbReference type="Gene3D" id="4.10.240.10">
    <property type="entry name" value="Zn(2)-C6 fungal-type DNA-binding domain"/>
    <property type="match status" value="1"/>
</dbReference>
<protein>
    <recommendedName>
        <fullName evidence="7">Zn(2)-C6 fungal-type domain-containing protein</fullName>
    </recommendedName>
</protein>
<dbReference type="GO" id="GO:0008270">
    <property type="term" value="F:zinc ion binding"/>
    <property type="evidence" value="ECO:0007669"/>
    <property type="project" value="InterPro"/>
</dbReference>
<feature type="compositionally biased region" description="Low complexity" evidence="6">
    <location>
        <begin position="69"/>
        <end position="98"/>
    </location>
</feature>
<name>A0AAN6EVG1_EXODE</name>
<evidence type="ECO:0000313" key="8">
    <source>
        <dbReference type="EMBL" id="KAJ8992003.1"/>
    </source>
</evidence>
<dbReference type="PANTHER" id="PTHR37534">
    <property type="entry name" value="TRANSCRIPTIONAL ACTIVATOR PROTEIN UGA3"/>
    <property type="match status" value="1"/>
</dbReference>
<evidence type="ECO:0000259" key="7">
    <source>
        <dbReference type="PROSITE" id="PS50048"/>
    </source>
</evidence>
<evidence type="ECO:0000256" key="2">
    <source>
        <dbReference type="ARBA" id="ARBA00023015"/>
    </source>
</evidence>
<proteinExistence type="predicted"/>
<dbReference type="SMART" id="SM00066">
    <property type="entry name" value="GAL4"/>
    <property type="match status" value="1"/>
</dbReference>
<comment type="subcellular location">
    <subcellularLocation>
        <location evidence="1">Nucleus</location>
    </subcellularLocation>
</comment>
<dbReference type="PROSITE" id="PS50048">
    <property type="entry name" value="ZN2_CY6_FUNGAL_2"/>
    <property type="match status" value="1"/>
</dbReference>
<organism evidence="8 9">
    <name type="scientific">Exophiala dermatitidis</name>
    <name type="common">Black yeast-like fungus</name>
    <name type="synonym">Wangiella dermatitidis</name>
    <dbReference type="NCBI Taxonomy" id="5970"/>
    <lineage>
        <taxon>Eukaryota</taxon>
        <taxon>Fungi</taxon>
        <taxon>Dikarya</taxon>
        <taxon>Ascomycota</taxon>
        <taxon>Pezizomycotina</taxon>
        <taxon>Eurotiomycetes</taxon>
        <taxon>Chaetothyriomycetidae</taxon>
        <taxon>Chaetothyriales</taxon>
        <taxon>Herpotrichiellaceae</taxon>
        <taxon>Exophiala</taxon>
    </lineage>
</organism>
<keyword evidence="3" id="KW-0238">DNA-binding</keyword>
<dbReference type="PANTHER" id="PTHR37534:SF46">
    <property type="entry name" value="ZN(II)2CYS6 TRANSCRIPTION FACTOR (EUROFUNG)"/>
    <property type="match status" value="1"/>
</dbReference>
<dbReference type="Pfam" id="PF11951">
    <property type="entry name" value="Fungal_trans_2"/>
    <property type="match status" value="1"/>
</dbReference>
<dbReference type="EMBL" id="JAJGCB010000006">
    <property type="protein sequence ID" value="KAJ8992003.1"/>
    <property type="molecule type" value="Genomic_DNA"/>
</dbReference>
<keyword evidence="5" id="KW-0539">Nucleus</keyword>
<evidence type="ECO:0000256" key="4">
    <source>
        <dbReference type="ARBA" id="ARBA00023163"/>
    </source>
</evidence>
<keyword evidence="4" id="KW-0804">Transcription</keyword>
<comment type="caution">
    <text evidence="8">The sequence shown here is derived from an EMBL/GenBank/DDBJ whole genome shotgun (WGS) entry which is preliminary data.</text>
</comment>
<evidence type="ECO:0000256" key="1">
    <source>
        <dbReference type="ARBA" id="ARBA00004123"/>
    </source>
</evidence>
<sequence>MPSGSIKRVRTGCWTCRKRGYRCDEAKPVCATCVRLGIECQGYEIRLTWMQSVSRTKNQKNQNPRRKASATTTTTTTSTIETQKSSSSALAPSSRKASTTQPPGFDMATLKLPPSPTSTLTSDDQFLLQHYFYTVSGLLSSTHDRSINTYCRVVLPMAMSCEMLLNTLLLVSASHLASRYDSFALDLPRYRNRVLPQLIKRVNSWAGFDPIMLATIIMMSINEIFEANPKNWSEHLKAAGKIISDYMAQCKEPDHDTRMLLDIFAYHNVLASVGANHASLVMDYYTRETWSALAGHSNAFLASVDRLISLVAKLSMLSSQSTVGSGCRSIDPSQLEKAIGLKGELETWRPPYAIPNDASNTAEAMRHAGLLFYYKLTSTLPGIMDSGEITRSCGEIVRRIGYVSLESPAAASHLWPLYMAGCFLTGDKASNQPSREFIRSRLSALKSKRGVKTVDMVRERLEQIWLCDGIATLEMDAPLILL</sequence>
<evidence type="ECO:0000256" key="6">
    <source>
        <dbReference type="SAM" id="MobiDB-lite"/>
    </source>
</evidence>
<dbReference type="Proteomes" id="UP001161757">
    <property type="component" value="Unassembled WGS sequence"/>
</dbReference>
<dbReference type="CDD" id="cd00067">
    <property type="entry name" value="GAL4"/>
    <property type="match status" value="1"/>
</dbReference>
<dbReference type="InterPro" id="IPR001138">
    <property type="entry name" value="Zn2Cys6_DnaBD"/>
</dbReference>
<dbReference type="GO" id="GO:0000981">
    <property type="term" value="F:DNA-binding transcription factor activity, RNA polymerase II-specific"/>
    <property type="evidence" value="ECO:0007669"/>
    <property type="project" value="InterPro"/>
</dbReference>
<gene>
    <name evidence="8" type="ORF">HRR80_003903</name>
</gene>
<accession>A0AAN6EVG1</accession>
<evidence type="ECO:0000313" key="9">
    <source>
        <dbReference type="Proteomes" id="UP001161757"/>
    </source>
</evidence>
<keyword evidence="2" id="KW-0805">Transcription regulation</keyword>
<feature type="region of interest" description="Disordered" evidence="6">
    <location>
        <begin position="55"/>
        <end position="110"/>
    </location>
</feature>
<dbReference type="GO" id="GO:0005634">
    <property type="term" value="C:nucleus"/>
    <property type="evidence" value="ECO:0007669"/>
    <property type="project" value="UniProtKB-SubCell"/>
</dbReference>
<dbReference type="Pfam" id="PF00172">
    <property type="entry name" value="Zn_clus"/>
    <property type="match status" value="1"/>
</dbReference>
<dbReference type="InterPro" id="IPR036864">
    <property type="entry name" value="Zn2-C6_fun-type_DNA-bd_sf"/>
</dbReference>
<dbReference type="InterPro" id="IPR021858">
    <property type="entry name" value="Fun_TF"/>
</dbReference>
<dbReference type="SUPFAM" id="SSF57701">
    <property type="entry name" value="Zn2/Cys6 DNA-binding domain"/>
    <property type="match status" value="1"/>
</dbReference>